<proteinExistence type="predicted"/>
<protein>
    <submittedName>
        <fullName evidence="1">Uncharacterized protein</fullName>
    </submittedName>
</protein>
<feature type="non-terminal residue" evidence="1">
    <location>
        <position position="1"/>
    </location>
</feature>
<organism evidence="1">
    <name type="scientific">marine sediment metagenome</name>
    <dbReference type="NCBI Taxonomy" id="412755"/>
    <lineage>
        <taxon>unclassified sequences</taxon>
        <taxon>metagenomes</taxon>
        <taxon>ecological metagenomes</taxon>
    </lineage>
</organism>
<evidence type="ECO:0000313" key="1">
    <source>
        <dbReference type="EMBL" id="GAH23454.1"/>
    </source>
</evidence>
<dbReference type="AlphaFoldDB" id="X1F280"/>
<name>X1F280_9ZZZZ</name>
<gene>
    <name evidence="1" type="ORF">S03H2_02067</name>
</gene>
<dbReference type="EMBL" id="BARU01000659">
    <property type="protein sequence ID" value="GAH23454.1"/>
    <property type="molecule type" value="Genomic_DNA"/>
</dbReference>
<accession>X1F280</accession>
<comment type="caution">
    <text evidence="1">The sequence shown here is derived from an EMBL/GenBank/DDBJ whole genome shotgun (WGS) entry which is preliminary data.</text>
</comment>
<sequence length="30" mass="3728">WQELRPIIPTTNLNNQEIKQAVKYFIYDEY</sequence>
<reference evidence="1" key="1">
    <citation type="journal article" date="2014" name="Front. Microbiol.">
        <title>High frequency of phylogenetically diverse reductive dehalogenase-homologous genes in deep subseafloor sedimentary metagenomes.</title>
        <authorList>
            <person name="Kawai M."/>
            <person name="Futagami T."/>
            <person name="Toyoda A."/>
            <person name="Takaki Y."/>
            <person name="Nishi S."/>
            <person name="Hori S."/>
            <person name="Arai W."/>
            <person name="Tsubouchi T."/>
            <person name="Morono Y."/>
            <person name="Uchiyama I."/>
            <person name="Ito T."/>
            <person name="Fujiyama A."/>
            <person name="Inagaki F."/>
            <person name="Takami H."/>
        </authorList>
    </citation>
    <scope>NUCLEOTIDE SEQUENCE</scope>
    <source>
        <strain evidence="1">Expedition CK06-06</strain>
    </source>
</reference>